<dbReference type="GO" id="GO:0055085">
    <property type="term" value="P:transmembrane transport"/>
    <property type="evidence" value="ECO:0007669"/>
    <property type="project" value="InterPro"/>
</dbReference>
<feature type="transmembrane region" description="Helical" evidence="7">
    <location>
        <begin position="162"/>
        <end position="191"/>
    </location>
</feature>
<name>A0A7G1P375_9ACTN</name>
<dbReference type="InterPro" id="IPR000515">
    <property type="entry name" value="MetI-like"/>
</dbReference>
<feature type="transmembrane region" description="Helical" evidence="7">
    <location>
        <begin position="104"/>
        <end position="128"/>
    </location>
</feature>
<sequence length="304" mass="32647">MTAPSVPLKAGPRTAETAGPPGRSLVSRLASGASGGVLRVFLILVALLWVTPTVGLLASSFRDPTDIADSGWWDVFSKPSQLTTESYSTLLGKEVITDSLLNTIYITVPATLIVIVIGSMAGYAFAWMDFKGRDWWFLAVVALLVVPVQIALIPMSDLFGDLGIFGSITGVVLFHVGFGLPFAIFLLRNFFAEIPRELLEAARLDGAGEIRLFTTVVLPLGGPAIASLGIFQFLWVWNDMLVALVFSDSDSRPLTVALTEQTRQFSGNIETLAPGAFISMVIPLAVFFAFQRQFVSGVMAGAVK</sequence>
<dbReference type="PANTHER" id="PTHR43744">
    <property type="entry name" value="ABC TRANSPORTER PERMEASE PROTEIN MG189-RELATED-RELATED"/>
    <property type="match status" value="1"/>
</dbReference>
<evidence type="ECO:0000256" key="4">
    <source>
        <dbReference type="ARBA" id="ARBA00022692"/>
    </source>
</evidence>
<feature type="transmembrane region" description="Helical" evidence="7">
    <location>
        <begin position="135"/>
        <end position="156"/>
    </location>
</feature>
<evidence type="ECO:0000313" key="11">
    <source>
        <dbReference type="Proteomes" id="UP000516444"/>
    </source>
</evidence>
<dbReference type="CDD" id="cd06261">
    <property type="entry name" value="TM_PBP2"/>
    <property type="match status" value="1"/>
</dbReference>
<evidence type="ECO:0000256" key="8">
    <source>
        <dbReference type="SAM" id="MobiDB-lite"/>
    </source>
</evidence>
<dbReference type="PROSITE" id="PS50928">
    <property type="entry name" value="ABC_TM1"/>
    <property type="match status" value="1"/>
</dbReference>
<evidence type="ECO:0000256" key="5">
    <source>
        <dbReference type="ARBA" id="ARBA00022989"/>
    </source>
</evidence>
<organism evidence="10 11">
    <name type="scientific">Streptomyces aurantiacus</name>
    <dbReference type="NCBI Taxonomy" id="47760"/>
    <lineage>
        <taxon>Bacteria</taxon>
        <taxon>Bacillati</taxon>
        <taxon>Actinomycetota</taxon>
        <taxon>Actinomycetes</taxon>
        <taxon>Kitasatosporales</taxon>
        <taxon>Streptomycetaceae</taxon>
        <taxon>Streptomyces</taxon>
        <taxon>Streptomyces aurantiacus group</taxon>
    </lineage>
</organism>
<reference evidence="10 11" key="1">
    <citation type="journal article" date="2014" name="Int. J. Syst. Evol. Microbiol.">
        <title>Complete genome sequence of Corynebacterium casei LMG S-19264T (=DSM 44701T), isolated from a smear-ripened cheese.</title>
        <authorList>
            <consortium name="US DOE Joint Genome Institute (JGI-PGF)"/>
            <person name="Walter F."/>
            <person name="Albersmeier A."/>
            <person name="Kalinowski J."/>
            <person name="Ruckert C."/>
        </authorList>
    </citation>
    <scope>NUCLEOTIDE SEQUENCE [LARGE SCALE GENOMIC DNA]</scope>
    <source>
        <strain evidence="10 11">JCM 4677</strain>
    </source>
</reference>
<dbReference type="Gene3D" id="1.10.3720.10">
    <property type="entry name" value="MetI-like"/>
    <property type="match status" value="1"/>
</dbReference>
<evidence type="ECO:0000256" key="6">
    <source>
        <dbReference type="ARBA" id="ARBA00023136"/>
    </source>
</evidence>
<feature type="region of interest" description="Disordered" evidence="8">
    <location>
        <begin position="1"/>
        <end position="21"/>
    </location>
</feature>
<comment type="similarity">
    <text evidence="7">Belongs to the binding-protein-dependent transport system permease family.</text>
</comment>
<keyword evidence="2 7" id="KW-0813">Transport</keyword>
<feature type="domain" description="ABC transmembrane type-1" evidence="9">
    <location>
        <begin position="100"/>
        <end position="290"/>
    </location>
</feature>
<keyword evidence="4 7" id="KW-0812">Transmembrane</keyword>
<dbReference type="EMBL" id="AP023440">
    <property type="protein sequence ID" value="BCL30213.1"/>
    <property type="molecule type" value="Genomic_DNA"/>
</dbReference>
<evidence type="ECO:0000313" key="10">
    <source>
        <dbReference type="EMBL" id="BCL30213.1"/>
    </source>
</evidence>
<proteinExistence type="inferred from homology"/>
<dbReference type="Proteomes" id="UP000516444">
    <property type="component" value="Chromosome"/>
</dbReference>
<protein>
    <submittedName>
        <fullName evidence="10">Sugar ABC transporter permease</fullName>
    </submittedName>
</protein>
<accession>A0A7G1P375</accession>
<dbReference type="Pfam" id="PF00528">
    <property type="entry name" value="BPD_transp_1"/>
    <property type="match status" value="1"/>
</dbReference>
<evidence type="ECO:0000256" key="7">
    <source>
        <dbReference type="RuleBase" id="RU363032"/>
    </source>
</evidence>
<keyword evidence="3" id="KW-1003">Cell membrane</keyword>
<keyword evidence="6 7" id="KW-0472">Membrane</keyword>
<keyword evidence="11" id="KW-1185">Reference proteome</keyword>
<dbReference type="KEGG" id="sgm:GCM10017557_50720"/>
<evidence type="ECO:0000256" key="1">
    <source>
        <dbReference type="ARBA" id="ARBA00004651"/>
    </source>
</evidence>
<keyword evidence="5 7" id="KW-1133">Transmembrane helix</keyword>
<comment type="subcellular location">
    <subcellularLocation>
        <location evidence="1 7">Cell membrane</location>
        <topology evidence="1 7">Multi-pass membrane protein</topology>
    </subcellularLocation>
</comment>
<dbReference type="InterPro" id="IPR035906">
    <property type="entry name" value="MetI-like_sf"/>
</dbReference>
<dbReference type="SUPFAM" id="SSF161098">
    <property type="entry name" value="MetI-like"/>
    <property type="match status" value="1"/>
</dbReference>
<feature type="transmembrane region" description="Helical" evidence="7">
    <location>
        <begin position="37"/>
        <end position="58"/>
    </location>
</feature>
<evidence type="ECO:0000256" key="2">
    <source>
        <dbReference type="ARBA" id="ARBA00022448"/>
    </source>
</evidence>
<evidence type="ECO:0000259" key="9">
    <source>
        <dbReference type="PROSITE" id="PS50928"/>
    </source>
</evidence>
<feature type="transmembrane region" description="Helical" evidence="7">
    <location>
        <begin position="212"/>
        <end position="237"/>
    </location>
</feature>
<evidence type="ECO:0000256" key="3">
    <source>
        <dbReference type="ARBA" id="ARBA00022475"/>
    </source>
</evidence>
<feature type="transmembrane region" description="Helical" evidence="7">
    <location>
        <begin position="272"/>
        <end position="290"/>
    </location>
</feature>
<gene>
    <name evidence="10" type="ORF">GCM10017557_50720</name>
</gene>
<dbReference type="GO" id="GO:0005886">
    <property type="term" value="C:plasma membrane"/>
    <property type="evidence" value="ECO:0007669"/>
    <property type="project" value="UniProtKB-SubCell"/>
</dbReference>
<dbReference type="AlphaFoldDB" id="A0A7G1P375"/>
<dbReference type="PANTHER" id="PTHR43744:SF4">
    <property type="entry name" value="OSMOPROTECTIVE COMPOUNDS UPTAKE PERMEASE PROTEIN GGTD"/>
    <property type="match status" value="1"/>
</dbReference>